<comment type="similarity">
    <text evidence="1">Belongs to the SorC transcriptional regulatory family.</text>
</comment>
<dbReference type="SUPFAM" id="SSF100950">
    <property type="entry name" value="NagB/RpiA/CoA transferase-like"/>
    <property type="match status" value="1"/>
</dbReference>
<gene>
    <name evidence="6" type="ORF">P409_33615</name>
</gene>
<keyword evidence="3" id="KW-0238">DNA-binding</keyword>
<protein>
    <submittedName>
        <fullName evidence="6">DeoR faimly transcriptional regulator</fullName>
    </submittedName>
</protein>
<dbReference type="PANTHER" id="PTHR34294:SF1">
    <property type="entry name" value="TRANSCRIPTIONAL REGULATOR LSRR"/>
    <property type="match status" value="1"/>
</dbReference>
<evidence type="ECO:0000256" key="2">
    <source>
        <dbReference type="ARBA" id="ARBA00023015"/>
    </source>
</evidence>
<dbReference type="OrthoDB" id="186585at2"/>
<evidence type="ECO:0000256" key="1">
    <source>
        <dbReference type="ARBA" id="ARBA00010466"/>
    </source>
</evidence>
<evidence type="ECO:0000313" key="6">
    <source>
        <dbReference type="EMBL" id="KGM30345.1"/>
    </source>
</evidence>
<dbReference type="Gene3D" id="1.10.10.60">
    <property type="entry name" value="Homeodomain-like"/>
    <property type="match status" value="1"/>
</dbReference>
<accession>A0A0A0CX83</accession>
<feature type="domain" description="Sugar-binding" evidence="5">
    <location>
        <begin position="63"/>
        <end position="316"/>
    </location>
</feature>
<keyword evidence="4" id="KW-0804">Transcription</keyword>
<organism evidence="6 7">
    <name type="scientific">Inquilinus limosus MP06</name>
    <dbReference type="NCBI Taxonomy" id="1398085"/>
    <lineage>
        <taxon>Bacteria</taxon>
        <taxon>Pseudomonadati</taxon>
        <taxon>Pseudomonadota</taxon>
        <taxon>Alphaproteobacteria</taxon>
        <taxon>Rhodospirillales</taxon>
        <taxon>Rhodospirillaceae</taxon>
        <taxon>Inquilinus</taxon>
    </lineage>
</organism>
<evidence type="ECO:0000313" key="7">
    <source>
        <dbReference type="Proteomes" id="UP000029995"/>
    </source>
</evidence>
<dbReference type="AlphaFoldDB" id="A0A0A0CX83"/>
<dbReference type="Proteomes" id="UP000029995">
    <property type="component" value="Unassembled WGS sequence"/>
</dbReference>
<keyword evidence="2" id="KW-0805">Transcription regulation</keyword>
<dbReference type="InterPro" id="IPR051054">
    <property type="entry name" value="SorC_transcr_regulators"/>
</dbReference>
<proteinExistence type="inferred from homology"/>
<dbReference type="SUPFAM" id="SSF46785">
    <property type="entry name" value="Winged helix' DNA-binding domain"/>
    <property type="match status" value="1"/>
</dbReference>
<dbReference type="GO" id="GO:0003677">
    <property type="term" value="F:DNA binding"/>
    <property type="evidence" value="ECO:0007669"/>
    <property type="project" value="UniProtKB-KW"/>
</dbReference>
<name>A0A0A0CX83_9PROT</name>
<dbReference type="RefSeq" id="WP_034848931.1">
    <property type="nucleotide sequence ID" value="NZ_JANX01000888.1"/>
</dbReference>
<dbReference type="GO" id="GO:0030246">
    <property type="term" value="F:carbohydrate binding"/>
    <property type="evidence" value="ECO:0007669"/>
    <property type="project" value="InterPro"/>
</dbReference>
<evidence type="ECO:0000256" key="4">
    <source>
        <dbReference type="ARBA" id="ARBA00023163"/>
    </source>
</evidence>
<comment type="caution">
    <text evidence="6">The sequence shown here is derived from an EMBL/GenBank/DDBJ whole genome shotgun (WGS) entry which is preliminary data.</text>
</comment>
<evidence type="ECO:0000259" key="5">
    <source>
        <dbReference type="Pfam" id="PF04198"/>
    </source>
</evidence>
<dbReference type="EMBL" id="JANX01000888">
    <property type="protein sequence ID" value="KGM30345.1"/>
    <property type="molecule type" value="Genomic_DNA"/>
</dbReference>
<sequence>MSRVNELRLITRVAQMYYVDRLKQSDISQRLHISQATISRLLKRAEDESIVRITINAPRGTYVDLETGLRDRFGLAEAIVAECGEDREDSILAGIGDAAAHFLETTLDPGEIIGISSWSASLLRMVDAVNPLKRVAAERVVQMLGGMGNPAVQGHATHLTTRLAQLTGSQPQLLPAPGVAGSASAKRALLADPYVRATMEQWRRITLALVGIGAVEPSKMLANSGNVFTGAELEAVAGNGGVGDICLRFFGAYGAPVQTPLDERVISMSLDEIGTIPRIVGVAGGARKVAAIRGALLGRHINILITDRFTAEKLLAQSDNDFAR</sequence>
<evidence type="ECO:0000256" key="3">
    <source>
        <dbReference type="ARBA" id="ARBA00023125"/>
    </source>
</evidence>
<dbReference type="Pfam" id="PF04198">
    <property type="entry name" value="Sugar-bind"/>
    <property type="match status" value="1"/>
</dbReference>
<dbReference type="InterPro" id="IPR037171">
    <property type="entry name" value="NagB/RpiA_transferase-like"/>
</dbReference>
<dbReference type="InterPro" id="IPR007324">
    <property type="entry name" value="Sugar-bd_dom_put"/>
</dbReference>
<reference evidence="6 7" key="1">
    <citation type="submission" date="2014-01" db="EMBL/GenBank/DDBJ databases">
        <title>Genome sequence determination for a cystic fibrosis isolate, Inquilinus limosus.</title>
        <authorList>
            <person name="Pino M."/>
            <person name="Di Conza J."/>
            <person name="Gutkind G."/>
        </authorList>
    </citation>
    <scope>NUCLEOTIDE SEQUENCE [LARGE SCALE GENOMIC DNA]</scope>
    <source>
        <strain evidence="6 7">MP06</strain>
    </source>
</reference>
<dbReference type="InterPro" id="IPR036390">
    <property type="entry name" value="WH_DNA-bd_sf"/>
</dbReference>
<dbReference type="Gene3D" id="3.40.50.1360">
    <property type="match status" value="1"/>
</dbReference>
<dbReference type="PANTHER" id="PTHR34294">
    <property type="entry name" value="TRANSCRIPTIONAL REGULATOR-RELATED"/>
    <property type="match status" value="1"/>
</dbReference>